<evidence type="ECO:0000259" key="2">
    <source>
        <dbReference type="Pfam" id="PF13649"/>
    </source>
</evidence>
<feature type="compositionally biased region" description="Low complexity" evidence="1">
    <location>
        <begin position="8"/>
        <end position="28"/>
    </location>
</feature>
<gene>
    <name evidence="3" type="ORF">JOF59_006130</name>
</gene>
<keyword evidence="4" id="KW-1185">Reference proteome</keyword>
<dbReference type="GO" id="GO:0032259">
    <property type="term" value="P:methylation"/>
    <property type="evidence" value="ECO:0007669"/>
    <property type="project" value="UniProtKB-KW"/>
</dbReference>
<protein>
    <submittedName>
        <fullName evidence="3">SAM-dependent methyltransferase</fullName>
    </submittedName>
</protein>
<reference evidence="3 4" key="1">
    <citation type="submission" date="2021-03" db="EMBL/GenBank/DDBJ databases">
        <title>Sequencing the genomes of 1000 actinobacteria strains.</title>
        <authorList>
            <person name="Klenk H.-P."/>
        </authorList>
    </citation>
    <scope>NUCLEOTIDE SEQUENCE [LARGE SCALE GENOMIC DNA]</scope>
    <source>
        <strain evidence="3 4">DSM 40843</strain>
    </source>
</reference>
<dbReference type="CDD" id="cd02440">
    <property type="entry name" value="AdoMet_MTases"/>
    <property type="match status" value="1"/>
</dbReference>
<dbReference type="InterPro" id="IPR029063">
    <property type="entry name" value="SAM-dependent_MTases_sf"/>
</dbReference>
<keyword evidence="3" id="KW-0489">Methyltransferase</keyword>
<comment type="caution">
    <text evidence="3">The sequence shown here is derived from an EMBL/GenBank/DDBJ whole genome shotgun (WGS) entry which is preliminary data.</text>
</comment>
<name>A0ABS4VIQ5_9ACTN</name>
<proteinExistence type="predicted"/>
<evidence type="ECO:0000256" key="1">
    <source>
        <dbReference type="SAM" id="MobiDB-lite"/>
    </source>
</evidence>
<dbReference type="Gene3D" id="3.40.50.150">
    <property type="entry name" value="Vaccinia Virus protein VP39"/>
    <property type="match status" value="1"/>
</dbReference>
<dbReference type="SUPFAM" id="SSF53335">
    <property type="entry name" value="S-adenosyl-L-methionine-dependent methyltransferases"/>
    <property type="match status" value="1"/>
</dbReference>
<keyword evidence="3" id="KW-0808">Transferase</keyword>
<accession>A0ABS4VIQ5</accession>
<evidence type="ECO:0000313" key="4">
    <source>
        <dbReference type="Proteomes" id="UP001519311"/>
    </source>
</evidence>
<sequence>MASRVADSRGAVSLSASSRASSPPAAASPSVLLENPLIDYYSTSAEFYEMVATRHTASSGPPLRRVLEGVDTSYGPVLEIGGGTGRVTEVIASALPQAEIIVAEPSATMRAMLTSRVARNPDLRRRVTVVDGAAQDLPLPEKLSAVVIFGVAGHLTVPERVALWKRLAACLPDGAPIVVELMGVSSPRVIPPVMSLRETIGRQTYEWWIGGEPTEGDAMRFTTTWKVLSDGRTVREVTDSYVWHTFDVARLAAEAGMTSRRITEAGGQAIPEIGVLVK</sequence>
<dbReference type="InterPro" id="IPR041698">
    <property type="entry name" value="Methyltransf_25"/>
</dbReference>
<feature type="domain" description="Methyltransferase" evidence="2">
    <location>
        <begin position="77"/>
        <end position="173"/>
    </location>
</feature>
<feature type="region of interest" description="Disordered" evidence="1">
    <location>
        <begin position="1"/>
        <end position="28"/>
    </location>
</feature>
<evidence type="ECO:0000313" key="3">
    <source>
        <dbReference type="EMBL" id="MBP2363638.1"/>
    </source>
</evidence>
<dbReference type="Pfam" id="PF13649">
    <property type="entry name" value="Methyltransf_25"/>
    <property type="match status" value="1"/>
</dbReference>
<dbReference type="GO" id="GO:0008168">
    <property type="term" value="F:methyltransferase activity"/>
    <property type="evidence" value="ECO:0007669"/>
    <property type="project" value="UniProtKB-KW"/>
</dbReference>
<organism evidence="3 4">
    <name type="scientific">Streptomyces clavifer</name>
    <dbReference type="NCBI Taxonomy" id="68188"/>
    <lineage>
        <taxon>Bacteria</taxon>
        <taxon>Bacillati</taxon>
        <taxon>Actinomycetota</taxon>
        <taxon>Actinomycetes</taxon>
        <taxon>Kitasatosporales</taxon>
        <taxon>Streptomycetaceae</taxon>
        <taxon>Streptomyces</taxon>
    </lineage>
</organism>
<dbReference type="EMBL" id="JAGINS010000002">
    <property type="protein sequence ID" value="MBP2363638.1"/>
    <property type="molecule type" value="Genomic_DNA"/>
</dbReference>
<dbReference type="Proteomes" id="UP001519311">
    <property type="component" value="Unassembled WGS sequence"/>
</dbReference>